<reference evidence="1" key="1">
    <citation type="submission" date="2014-11" db="EMBL/GenBank/DDBJ databases">
        <authorList>
            <person name="Amaro Gonzalez C."/>
        </authorList>
    </citation>
    <scope>NUCLEOTIDE SEQUENCE</scope>
</reference>
<accession>A0A0E9XNM4</accession>
<reference evidence="1" key="2">
    <citation type="journal article" date="2015" name="Fish Shellfish Immunol.">
        <title>Early steps in the European eel (Anguilla anguilla)-Vibrio vulnificus interaction in the gills: Role of the RtxA13 toxin.</title>
        <authorList>
            <person name="Callol A."/>
            <person name="Pajuelo D."/>
            <person name="Ebbesson L."/>
            <person name="Teles M."/>
            <person name="MacKenzie S."/>
            <person name="Amaro C."/>
        </authorList>
    </citation>
    <scope>NUCLEOTIDE SEQUENCE</scope>
</reference>
<dbReference type="EMBL" id="GBXM01004240">
    <property type="protein sequence ID" value="JAI04338.1"/>
    <property type="molecule type" value="Transcribed_RNA"/>
</dbReference>
<name>A0A0E9XNM4_ANGAN</name>
<proteinExistence type="predicted"/>
<sequence>MILGSCVFSTSAIFGRMCLSSSFLEPSSVNSVCSFLLSSHSRLAAVSCCPLSFNLSFLFSSLFTYSTITSLCSRPISSSRQLGFKSLDFSM</sequence>
<protein>
    <submittedName>
        <fullName evidence="1">Uncharacterized protein</fullName>
    </submittedName>
</protein>
<evidence type="ECO:0000313" key="1">
    <source>
        <dbReference type="EMBL" id="JAI04338.1"/>
    </source>
</evidence>
<dbReference type="AlphaFoldDB" id="A0A0E9XNM4"/>
<organism evidence="1">
    <name type="scientific">Anguilla anguilla</name>
    <name type="common">European freshwater eel</name>
    <name type="synonym">Muraena anguilla</name>
    <dbReference type="NCBI Taxonomy" id="7936"/>
    <lineage>
        <taxon>Eukaryota</taxon>
        <taxon>Metazoa</taxon>
        <taxon>Chordata</taxon>
        <taxon>Craniata</taxon>
        <taxon>Vertebrata</taxon>
        <taxon>Euteleostomi</taxon>
        <taxon>Actinopterygii</taxon>
        <taxon>Neopterygii</taxon>
        <taxon>Teleostei</taxon>
        <taxon>Anguilliformes</taxon>
        <taxon>Anguillidae</taxon>
        <taxon>Anguilla</taxon>
    </lineage>
</organism>